<keyword evidence="9" id="KW-1185">Reference proteome</keyword>
<sequence length="497" mass="52082">MTSRGALAGVSWNLIAGATAGASIVFATPWYVRALGLEGFGVVGLWLTLQLLVGFLDLGFGAALMRRLAAQADGPEETARQVATARSLESVVLFVAVGIAVALLLGARPLLDQWLRWSVPADSPLVLALRLMGLSIALQFPSLLYTSGLLGLHRHKAVSLLQGGGALLRHGGGVAVVLGGGGLVGFFALQAVVSFAQTAAARLAFRGALGQGWRGVGWVDMAALREVRSYSAGMALTSLAAVALGNADRLLASRMLSAEAFGGYAIAFTAAGLLQLGIQPFYRTYFPRFTRAVSAADPAGIVSEYFAGSRLLSHVLVPIGVTVLWFAPDILTAWVGRAEPEQVGVLRWLTVGVAMAGLGWLPAALQQAHGWTQLHFGMMLAALGLGTLAAWAAFPSLGAQAATLVWLVHGGLGLSVELALMHRRILRGWLLRWYRVVLLTPLLVALPVVALVYALRPDPTGRVTAALWPALALGLGWAATLLLARRVPVPSVSPSAS</sequence>
<accession>A0AA49Q832</accession>
<feature type="transmembrane region" description="Helical" evidence="6">
    <location>
        <begin position="376"/>
        <end position="394"/>
    </location>
</feature>
<feature type="transmembrane region" description="Helical" evidence="6">
    <location>
        <begin position="315"/>
        <end position="334"/>
    </location>
</feature>
<keyword evidence="2" id="KW-1003">Cell membrane</keyword>
<evidence type="ECO:0000256" key="5">
    <source>
        <dbReference type="ARBA" id="ARBA00023136"/>
    </source>
</evidence>
<comment type="subcellular location">
    <subcellularLocation>
        <location evidence="1">Cell membrane</location>
        <topology evidence="1">Multi-pass membrane protein</topology>
    </subcellularLocation>
</comment>
<dbReference type="PANTHER" id="PTHR30250">
    <property type="entry name" value="PST FAMILY PREDICTED COLANIC ACID TRANSPORTER"/>
    <property type="match status" value="1"/>
</dbReference>
<evidence type="ECO:0000256" key="6">
    <source>
        <dbReference type="SAM" id="Phobius"/>
    </source>
</evidence>
<feature type="transmembrane region" description="Helical" evidence="6">
    <location>
        <begin position="433"/>
        <end position="454"/>
    </location>
</feature>
<feature type="transmembrane region" description="Helical" evidence="6">
    <location>
        <begin position="400"/>
        <end position="421"/>
    </location>
</feature>
<evidence type="ECO:0000256" key="4">
    <source>
        <dbReference type="ARBA" id="ARBA00022989"/>
    </source>
</evidence>
<dbReference type="InterPro" id="IPR002797">
    <property type="entry name" value="Polysacc_synth"/>
</dbReference>
<gene>
    <name evidence="7" type="ORF">Strain138_001772</name>
    <name evidence="8" type="ORF">Strain318_001771</name>
</gene>
<dbReference type="RefSeq" id="WP_367885357.1">
    <property type="nucleotide sequence ID" value="NZ_CP130612.1"/>
</dbReference>
<evidence type="ECO:0000256" key="3">
    <source>
        <dbReference type="ARBA" id="ARBA00022692"/>
    </source>
</evidence>
<keyword evidence="4 6" id="KW-1133">Transmembrane helix</keyword>
<accession>A0AA49Q588</accession>
<evidence type="ECO:0000313" key="8">
    <source>
        <dbReference type="EMBL" id="WKW15386.1"/>
    </source>
</evidence>
<dbReference type="Pfam" id="PF01943">
    <property type="entry name" value="Polysacc_synt"/>
    <property type="match status" value="1"/>
</dbReference>
<evidence type="ECO:0000256" key="2">
    <source>
        <dbReference type="ARBA" id="ARBA00022475"/>
    </source>
</evidence>
<keyword evidence="5 6" id="KW-0472">Membrane</keyword>
<proteinExistence type="predicted"/>
<dbReference type="KEGG" id="pspc:Strain318_001771"/>
<feature type="transmembrane region" description="Helical" evidence="6">
    <location>
        <begin position="127"/>
        <end position="152"/>
    </location>
</feature>
<feature type="transmembrane region" description="Helical" evidence="6">
    <location>
        <begin position="12"/>
        <end position="32"/>
    </location>
</feature>
<feature type="transmembrane region" description="Helical" evidence="6">
    <location>
        <begin position="173"/>
        <end position="196"/>
    </location>
</feature>
<dbReference type="PANTHER" id="PTHR30250:SF26">
    <property type="entry name" value="PSMA PROTEIN"/>
    <property type="match status" value="1"/>
</dbReference>
<evidence type="ECO:0000313" key="7">
    <source>
        <dbReference type="EMBL" id="WKW12479.1"/>
    </source>
</evidence>
<feature type="transmembrane region" description="Helical" evidence="6">
    <location>
        <begin position="86"/>
        <end position="107"/>
    </location>
</feature>
<dbReference type="EMBL" id="CP130613">
    <property type="protein sequence ID" value="WKW15386.1"/>
    <property type="molecule type" value="Genomic_DNA"/>
</dbReference>
<evidence type="ECO:0000256" key="1">
    <source>
        <dbReference type="ARBA" id="ARBA00004651"/>
    </source>
</evidence>
<protein>
    <submittedName>
        <fullName evidence="7">Oligosaccharide flippase family protein</fullName>
    </submittedName>
</protein>
<feature type="transmembrane region" description="Helical" evidence="6">
    <location>
        <begin position="346"/>
        <end position="364"/>
    </location>
</feature>
<organism evidence="7">
    <name type="scientific">Pseudogemmatithrix spongiicola</name>
    <dbReference type="NCBI Taxonomy" id="3062599"/>
    <lineage>
        <taxon>Bacteria</taxon>
        <taxon>Pseudomonadati</taxon>
        <taxon>Gemmatimonadota</taxon>
        <taxon>Gemmatimonadia</taxon>
        <taxon>Gemmatimonadales</taxon>
        <taxon>Gemmatimonadaceae</taxon>
        <taxon>Pseudogemmatithrix</taxon>
    </lineage>
</organism>
<dbReference type="AlphaFoldDB" id="A0AA49Q588"/>
<feature type="transmembrane region" description="Helical" evidence="6">
    <location>
        <begin position="466"/>
        <end position="484"/>
    </location>
</feature>
<feature type="transmembrane region" description="Helical" evidence="6">
    <location>
        <begin position="261"/>
        <end position="282"/>
    </location>
</feature>
<dbReference type="EMBL" id="CP130612">
    <property type="protein sequence ID" value="WKW12479.1"/>
    <property type="molecule type" value="Genomic_DNA"/>
</dbReference>
<feature type="transmembrane region" description="Helical" evidence="6">
    <location>
        <begin position="44"/>
        <end position="65"/>
    </location>
</feature>
<dbReference type="InterPro" id="IPR050833">
    <property type="entry name" value="Poly_Biosynth_Transport"/>
</dbReference>
<name>A0AA49Q588_9BACT</name>
<dbReference type="GO" id="GO:0005886">
    <property type="term" value="C:plasma membrane"/>
    <property type="evidence" value="ECO:0007669"/>
    <property type="project" value="UniProtKB-SubCell"/>
</dbReference>
<reference evidence="7" key="1">
    <citation type="submission" date="2023-07" db="EMBL/GenBank/DDBJ databases">
        <authorList>
            <person name="Haufschild T."/>
            <person name="Kallscheuer N."/>
            <person name="Hammer J."/>
            <person name="Kohn T."/>
            <person name="Kabuu M."/>
            <person name="Jogler M."/>
            <person name="Wohfarth N."/>
            <person name="Heuer A."/>
            <person name="Rohde M."/>
            <person name="van Teeseling M.C.F."/>
            <person name="Jogler C."/>
        </authorList>
    </citation>
    <scope>NUCLEOTIDE SEQUENCE</scope>
    <source>
        <strain evidence="7">Strain 138</strain>
        <strain evidence="8">Strain 318</strain>
    </source>
</reference>
<keyword evidence="3 6" id="KW-0812">Transmembrane</keyword>
<evidence type="ECO:0000313" key="9">
    <source>
        <dbReference type="Proteomes" id="UP001229955"/>
    </source>
</evidence>
<dbReference type="Proteomes" id="UP001229955">
    <property type="component" value="Chromosome"/>
</dbReference>